<comment type="pathway">
    <text evidence="13">Pyrimidine metabolism; UMP biosynthesis via salvage pathway; uracil from cytosine: step 1/1.</text>
</comment>
<dbReference type="PROSITE" id="PS51747">
    <property type="entry name" value="CYT_DCMP_DEAMINASES_2"/>
    <property type="match status" value="1"/>
</dbReference>
<evidence type="ECO:0000313" key="18">
    <source>
        <dbReference type="EMBL" id="KIJ62980.1"/>
    </source>
</evidence>
<keyword evidence="8" id="KW-0378">Hydrolase</keyword>
<evidence type="ECO:0000256" key="7">
    <source>
        <dbReference type="ARBA" id="ARBA00022723"/>
    </source>
</evidence>
<protein>
    <recommendedName>
        <fullName evidence="15">Cytosine deaminase</fullName>
        <ecNumber evidence="14">3.5.4.1</ecNumber>
    </recommendedName>
    <alternativeName>
        <fullName evidence="16">Cytosine aminohydrolase</fullName>
    </alternativeName>
</protein>
<dbReference type="OrthoDB" id="408702at2759"/>
<evidence type="ECO:0000256" key="15">
    <source>
        <dbReference type="ARBA" id="ARBA00074321"/>
    </source>
</evidence>
<dbReference type="GO" id="GO:0019858">
    <property type="term" value="P:cytosine metabolic process"/>
    <property type="evidence" value="ECO:0007669"/>
    <property type="project" value="UniProtKB-ARBA"/>
</dbReference>
<dbReference type="EC" id="3.5.4.1" evidence="14"/>
<dbReference type="CDD" id="cd01285">
    <property type="entry name" value="nucleoside_deaminase"/>
    <property type="match status" value="1"/>
</dbReference>
<dbReference type="PANTHER" id="PTHR11079">
    <property type="entry name" value="CYTOSINE DEAMINASE FAMILY MEMBER"/>
    <property type="match status" value="1"/>
</dbReference>
<dbReference type="HOGENOM" id="CLU_025810_7_2_1"/>
<evidence type="ECO:0000256" key="13">
    <source>
        <dbReference type="ARBA" id="ARBA00060700"/>
    </source>
</evidence>
<accession>A0A0C9VXK5</accession>
<evidence type="ECO:0000313" key="19">
    <source>
        <dbReference type="Proteomes" id="UP000053820"/>
    </source>
</evidence>
<dbReference type="GO" id="GO:0008270">
    <property type="term" value="F:zinc ion binding"/>
    <property type="evidence" value="ECO:0007669"/>
    <property type="project" value="InterPro"/>
</dbReference>
<evidence type="ECO:0000256" key="10">
    <source>
        <dbReference type="ARBA" id="ARBA00023242"/>
    </source>
</evidence>
<dbReference type="Proteomes" id="UP000053820">
    <property type="component" value="Unassembled WGS sequence"/>
</dbReference>
<dbReference type="GO" id="GO:0004131">
    <property type="term" value="F:cytosine deaminase activity"/>
    <property type="evidence" value="ECO:0007669"/>
    <property type="project" value="UniProtKB-EC"/>
</dbReference>
<comment type="subunit">
    <text evidence="5">Homodimer.</text>
</comment>
<dbReference type="InterPro" id="IPR002125">
    <property type="entry name" value="CMP_dCMP_dom"/>
</dbReference>
<evidence type="ECO:0000256" key="1">
    <source>
        <dbReference type="ARBA" id="ARBA00001947"/>
    </source>
</evidence>
<evidence type="ECO:0000256" key="6">
    <source>
        <dbReference type="ARBA" id="ARBA00022490"/>
    </source>
</evidence>
<dbReference type="SUPFAM" id="SSF53927">
    <property type="entry name" value="Cytidine deaminase-like"/>
    <property type="match status" value="1"/>
</dbReference>
<dbReference type="Pfam" id="PF00383">
    <property type="entry name" value="dCMP_cyt_deam_1"/>
    <property type="match status" value="1"/>
</dbReference>
<evidence type="ECO:0000256" key="9">
    <source>
        <dbReference type="ARBA" id="ARBA00022833"/>
    </source>
</evidence>
<evidence type="ECO:0000256" key="4">
    <source>
        <dbReference type="ARBA" id="ARBA00006576"/>
    </source>
</evidence>
<evidence type="ECO:0000256" key="11">
    <source>
        <dbReference type="ARBA" id="ARBA00050113"/>
    </source>
</evidence>
<evidence type="ECO:0000259" key="17">
    <source>
        <dbReference type="PROSITE" id="PS51747"/>
    </source>
</evidence>
<evidence type="ECO:0000256" key="5">
    <source>
        <dbReference type="ARBA" id="ARBA00011738"/>
    </source>
</evidence>
<dbReference type="EMBL" id="KN839853">
    <property type="protein sequence ID" value="KIJ62980.1"/>
    <property type="molecule type" value="Genomic_DNA"/>
</dbReference>
<comment type="similarity">
    <text evidence="4">Belongs to the cytidine and deoxycytidylate deaminase family.</text>
</comment>
<dbReference type="InterPro" id="IPR016192">
    <property type="entry name" value="APOBEC/CMP_deaminase_Zn-bd"/>
</dbReference>
<keyword evidence="6" id="KW-0963">Cytoplasm</keyword>
<dbReference type="GO" id="GO:0008835">
    <property type="term" value="F:diaminohydroxyphosphoribosylaminopyrimidine deaminase activity"/>
    <property type="evidence" value="ECO:0007669"/>
    <property type="project" value="TreeGrafter"/>
</dbReference>
<proteinExistence type="inferred from homology"/>
<dbReference type="InterPro" id="IPR016193">
    <property type="entry name" value="Cytidine_deaminase-like"/>
</dbReference>
<evidence type="ECO:0000256" key="14">
    <source>
        <dbReference type="ARBA" id="ARBA00066550"/>
    </source>
</evidence>
<dbReference type="GO" id="GO:0005737">
    <property type="term" value="C:cytoplasm"/>
    <property type="evidence" value="ECO:0007669"/>
    <property type="project" value="UniProtKB-SubCell"/>
</dbReference>
<comment type="function">
    <text evidence="12">Catalyzes the hydrolytic deamination of cytosine to uracil or 5-methylcytosine to thymine. Is involved in the pyrimidine salvage pathway, which allows the cell to utilize cytosine for pyrimidine nucleotide synthesis.</text>
</comment>
<evidence type="ECO:0000256" key="12">
    <source>
        <dbReference type="ARBA" id="ARBA00056232"/>
    </source>
</evidence>
<dbReference type="PROSITE" id="PS00903">
    <property type="entry name" value="CYT_DCMP_DEAMINASES_1"/>
    <property type="match status" value="1"/>
</dbReference>
<reference evidence="18 19" key="1">
    <citation type="submission" date="2014-04" db="EMBL/GenBank/DDBJ databases">
        <title>Evolutionary Origins and Diversification of the Mycorrhizal Mutualists.</title>
        <authorList>
            <consortium name="DOE Joint Genome Institute"/>
            <consortium name="Mycorrhizal Genomics Consortium"/>
            <person name="Kohler A."/>
            <person name="Kuo A."/>
            <person name="Nagy L.G."/>
            <person name="Floudas D."/>
            <person name="Copeland A."/>
            <person name="Barry K.W."/>
            <person name="Cichocki N."/>
            <person name="Veneault-Fourrey C."/>
            <person name="LaButti K."/>
            <person name="Lindquist E.A."/>
            <person name="Lipzen A."/>
            <person name="Lundell T."/>
            <person name="Morin E."/>
            <person name="Murat C."/>
            <person name="Riley R."/>
            <person name="Ohm R."/>
            <person name="Sun H."/>
            <person name="Tunlid A."/>
            <person name="Henrissat B."/>
            <person name="Grigoriev I.V."/>
            <person name="Hibbett D.S."/>
            <person name="Martin F."/>
        </authorList>
    </citation>
    <scope>NUCLEOTIDE SEQUENCE [LARGE SCALE GENOMIC DNA]</scope>
    <source>
        <strain evidence="18 19">MD-312</strain>
    </source>
</reference>
<keyword evidence="19" id="KW-1185">Reference proteome</keyword>
<comment type="subcellular location">
    <subcellularLocation>
        <location evidence="3">Cytoplasm</location>
    </subcellularLocation>
    <subcellularLocation>
        <location evidence="2">Nucleus</location>
    </subcellularLocation>
</comment>
<name>A0A0C9VXK5_9AGAM</name>
<evidence type="ECO:0000256" key="3">
    <source>
        <dbReference type="ARBA" id="ARBA00004496"/>
    </source>
</evidence>
<evidence type="ECO:0000256" key="16">
    <source>
        <dbReference type="ARBA" id="ARBA00084039"/>
    </source>
</evidence>
<keyword evidence="9" id="KW-0862">Zinc</keyword>
<dbReference type="Gene3D" id="3.40.140.10">
    <property type="entry name" value="Cytidine Deaminase, domain 2"/>
    <property type="match status" value="1"/>
</dbReference>
<keyword evidence="10" id="KW-0539">Nucleus</keyword>
<gene>
    <name evidence="18" type="ORF">HYDPIDRAFT_114128</name>
</gene>
<feature type="domain" description="CMP/dCMP-type deaminase" evidence="17">
    <location>
        <begin position="5"/>
        <end position="130"/>
    </location>
</feature>
<comment type="cofactor">
    <cofactor evidence="1">
        <name>Zn(2+)</name>
        <dbReference type="ChEBI" id="CHEBI:29105"/>
    </cofactor>
</comment>
<dbReference type="FunFam" id="3.40.140.10:FF:000016">
    <property type="entry name" value="Cytosine deaminase"/>
    <property type="match status" value="1"/>
</dbReference>
<evidence type="ECO:0000256" key="8">
    <source>
        <dbReference type="ARBA" id="ARBA00022801"/>
    </source>
</evidence>
<organism evidence="18 19">
    <name type="scientific">Hydnomerulius pinastri MD-312</name>
    <dbReference type="NCBI Taxonomy" id="994086"/>
    <lineage>
        <taxon>Eukaryota</taxon>
        <taxon>Fungi</taxon>
        <taxon>Dikarya</taxon>
        <taxon>Basidiomycota</taxon>
        <taxon>Agaricomycotina</taxon>
        <taxon>Agaricomycetes</taxon>
        <taxon>Agaricomycetidae</taxon>
        <taxon>Boletales</taxon>
        <taxon>Boletales incertae sedis</taxon>
        <taxon>Leucogyrophana</taxon>
    </lineage>
</organism>
<dbReference type="AlphaFoldDB" id="A0A0C9VXK5"/>
<keyword evidence="7" id="KW-0479">Metal-binding</keyword>
<comment type="catalytic activity">
    <reaction evidence="11">
        <text>cytosine + H2O + H(+) = uracil + NH4(+)</text>
        <dbReference type="Rhea" id="RHEA:20605"/>
        <dbReference type="ChEBI" id="CHEBI:15377"/>
        <dbReference type="ChEBI" id="CHEBI:15378"/>
        <dbReference type="ChEBI" id="CHEBI:16040"/>
        <dbReference type="ChEBI" id="CHEBI:17568"/>
        <dbReference type="ChEBI" id="CHEBI:28938"/>
        <dbReference type="EC" id="3.5.4.1"/>
    </reaction>
</comment>
<sequence length="159" mass="17045">MTLNNIDKLGFATALAEARKGSREGGVPIGAALVYHASSAEADCVVLGSAHNQRIQKSAPTLHAEIATIEDAGQLSADVYEKSTLYTTLSPCSMCAGAILFYKIPRVVIGENASASTGEEEWLRSRGVEVILVNNEECKELMRNFIENKPEAWNNGSSS</sequence>
<dbReference type="GO" id="GO:0005634">
    <property type="term" value="C:nucleus"/>
    <property type="evidence" value="ECO:0007669"/>
    <property type="project" value="UniProtKB-SubCell"/>
</dbReference>
<evidence type="ECO:0000256" key="2">
    <source>
        <dbReference type="ARBA" id="ARBA00004123"/>
    </source>
</evidence>
<dbReference type="PANTHER" id="PTHR11079:SF190">
    <property type="entry name" value="CYTOSINE DEAMINASE"/>
    <property type="match status" value="1"/>
</dbReference>